<evidence type="ECO:0000313" key="2">
    <source>
        <dbReference type="Proteomes" id="UP000277256"/>
    </source>
</evidence>
<organism evidence="1 2">
    <name type="scientific">Glycomyces terrestris</name>
    <dbReference type="NCBI Taxonomy" id="2493553"/>
    <lineage>
        <taxon>Bacteria</taxon>
        <taxon>Bacillati</taxon>
        <taxon>Actinomycetota</taxon>
        <taxon>Actinomycetes</taxon>
        <taxon>Glycomycetales</taxon>
        <taxon>Glycomycetaceae</taxon>
        <taxon>Glycomyces</taxon>
    </lineage>
</organism>
<dbReference type="RefSeq" id="WP_125246465.1">
    <property type="nucleotide sequence ID" value="NZ_RSEB01000001.1"/>
</dbReference>
<gene>
    <name evidence="1" type="ORF">EIW28_04425</name>
</gene>
<comment type="caution">
    <text evidence="1">The sequence shown here is derived from an EMBL/GenBank/DDBJ whole genome shotgun (WGS) entry which is preliminary data.</text>
</comment>
<keyword evidence="2" id="KW-1185">Reference proteome</keyword>
<reference evidence="1 2" key="1">
    <citation type="submission" date="2018-12" db="EMBL/GenBank/DDBJ databases">
        <title>Glycomyces sp. YIM 121974 draft genome.</title>
        <authorList>
            <person name="Li Q."/>
        </authorList>
    </citation>
    <scope>NUCLEOTIDE SEQUENCE [LARGE SCALE GENOMIC DNA]</scope>
    <source>
        <strain evidence="1 2">YIM 121974</strain>
    </source>
</reference>
<name>A0A426V500_9ACTN</name>
<sequence>MGQVGHGGIDWAGVVLDRGRDAATEREGRAAVAGWQRFARRYRLEFRAELEPEDCDGETAEVLTALGALGFPVACVRGWTRGAWDGRTSFGFCAVDATAAGSRYQLRFNAAPLRLDRPDTVQHRLLDGDSALAATWHPERHRYAAVALTEPPRPQARHRGRLGQAVDRLFRPVPRRLHTADPRFAAALAAEADRSGLDLFRWSWAAKGGWLTTWRSDAAPGDDDRSRARFMDFLPALAACLERTQTH</sequence>
<dbReference type="EMBL" id="RSEB01000001">
    <property type="protein sequence ID" value="RRS01989.1"/>
    <property type="molecule type" value="Genomic_DNA"/>
</dbReference>
<evidence type="ECO:0000313" key="1">
    <source>
        <dbReference type="EMBL" id="RRS01989.1"/>
    </source>
</evidence>
<proteinExistence type="predicted"/>
<dbReference type="AlphaFoldDB" id="A0A426V500"/>
<protein>
    <submittedName>
        <fullName evidence="1">Uncharacterized protein</fullName>
    </submittedName>
</protein>
<accession>A0A426V500</accession>
<dbReference type="OrthoDB" id="5180108at2"/>
<dbReference type="Proteomes" id="UP000277256">
    <property type="component" value="Unassembled WGS sequence"/>
</dbReference>